<dbReference type="EMBL" id="CP071709">
    <property type="protein sequence ID" value="QVY63676.1"/>
    <property type="molecule type" value="Genomic_DNA"/>
</dbReference>
<dbReference type="InterPro" id="IPR020139">
    <property type="entry name" value="DUF2642"/>
</dbReference>
<gene>
    <name evidence="1" type="ORF">J1899_06465</name>
</gene>
<keyword evidence="2" id="KW-1185">Reference proteome</keyword>
<accession>A0ABX8FI14</accession>
<evidence type="ECO:0000313" key="1">
    <source>
        <dbReference type="EMBL" id="QVY63676.1"/>
    </source>
</evidence>
<evidence type="ECO:0000313" key="2">
    <source>
        <dbReference type="Proteomes" id="UP000679247"/>
    </source>
</evidence>
<proteinExistence type="predicted"/>
<dbReference type="Proteomes" id="UP000679247">
    <property type="component" value="Chromosome"/>
</dbReference>
<sequence length="72" mass="8256">MNQLSPNSTMSTEPVFLDHLLMNIGRKIKVVTINEKLEGILTGVAIDHIQLTIDHLNYHIRFQHITYFVGKP</sequence>
<name>A0ABX8FI14_9BACI</name>
<organism evidence="1 2">
    <name type="scientific">Cytobacillus gottheilii</name>
    <dbReference type="NCBI Taxonomy" id="859144"/>
    <lineage>
        <taxon>Bacteria</taxon>
        <taxon>Bacillati</taxon>
        <taxon>Bacillota</taxon>
        <taxon>Bacilli</taxon>
        <taxon>Bacillales</taxon>
        <taxon>Bacillaceae</taxon>
        <taxon>Cytobacillus</taxon>
    </lineage>
</organism>
<reference evidence="1 2" key="1">
    <citation type="submission" date="2021-03" db="EMBL/GenBank/DDBJ databases">
        <title>The first data on the complete genome of the tetrodotoxin-producing bacterium.</title>
        <authorList>
            <person name="Melnikova D.I."/>
            <person name="Nijland R."/>
            <person name="Magarlamov T.Y."/>
        </authorList>
    </citation>
    <scope>NUCLEOTIDE SEQUENCE [LARGE SCALE GENOMIC DNA]</scope>
    <source>
        <strain evidence="1 2">1839</strain>
    </source>
</reference>
<protein>
    <submittedName>
        <fullName evidence="1">DUF2642 domain-containing protein</fullName>
    </submittedName>
</protein>
<dbReference type="Pfam" id="PF10842">
    <property type="entry name" value="DUF2642"/>
    <property type="match status" value="1"/>
</dbReference>